<organism evidence="2 3">
    <name type="scientific">Gymnopus androsaceus JB14</name>
    <dbReference type="NCBI Taxonomy" id="1447944"/>
    <lineage>
        <taxon>Eukaryota</taxon>
        <taxon>Fungi</taxon>
        <taxon>Dikarya</taxon>
        <taxon>Basidiomycota</taxon>
        <taxon>Agaricomycotina</taxon>
        <taxon>Agaricomycetes</taxon>
        <taxon>Agaricomycetidae</taxon>
        <taxon>Agaricales</taxon>
        <taxon>Marasmiineae</taxon>
        <taxon>Omphalotaceae</taxon>
        <taxon>Gymnopus</taxon>
    </lineage>
</organism>
<dbReference type="Proteomes" id="UP000799118">
    <property type="component" value="Unassembled WGS sequence"/>
</dbReference>
<reference evidence="2" key="1">
    <citation type="journal article" date="2019" name="Environ. Microbiol.">
        <title>Fungal ecological strategies reflected in gene transcription - a case study of two litter decomposers.</title>
        <authorList>
            <person name="Barbi F."/>
            <person name="Kohler A."/>
            <person name="Barry K."/>
            <person name="Baskaran P."/>
            <person name="Daum C."/>
            <person name="Fauchery L."/>
            <person name="Ihrmark K."/>
            <person name="Kuo A."/>
            <person name="LaButti K."/>
            <person name="Lipzen A."/>
            <person name="Morin E."/>
            <person name="Grigoriev I.V."/>
            <person name="Henrissat B."/>
            <person name="Lindahl B."/>
            <person name="Martin F."/>
        </authorList>
    </citation>
    <scope>NUCLEOTIDE SEQUENCE</scope>
    <source>
        <strain evidence="2">JB14</strain>
    </source>
</reference>
<evidence type="ECO:0000313" key="3">
    <source>
        <dbReference type="Proteomes" id="UP000799118"/>
    </source>
</evidence>
<sequence>MEFDLAEVDALHDATTEGPTMELSLGAMSWFEDVENTYFSEDDWETEEGDELTDSELEEDSDSESMPALQAISDSDLDYGSNNDSIYSDDSSTTDFLDVQYPPHKQSSYPTHFDAAPFSLKLNEPGVETLPEPMPEVVGNFSPEIALKEATAKSADNVAHARFYDQRNEDMLFYYEKCLW</sequence>
<evidence type="ECO:0000256" key="1">
    <source>
        <dbReference type="SAM" id="MobiDB-lite"/>
    </source>
</evidence>
<feature type="region of interest" description="Disordered" evidence="1">
    <location>
        <begin position="36"/>
        <end position="98"/>
    </location>
</feature>
<dbReference type="EMBL" id="ML770616">
    <property type="protein sequence ID" value="KAE9383241.1"/>
    <property type="molecule type" value="Genomic_DNA"/>
</dbReference>
<feature type="compositionally biased region" description="Low complexity" evidence="1">
    <location>
        <begin position="78"/>
        <end position="95"/>
    </location>
</feature>
<dbReference type="OrthoDB" id="10641029at2759"/>
<evidence type="ECO:0000313" key="2">
    <source>
        <dbReference type="EMBL" id="KAE9383241.1"/>
    </source>
</evidence>
<dbReference type="AlphaFoldDB" id="A0A6A4GCQ7"/>
<keyword evidence="3" id="KW-1185">Reference proteome</keyword>
<accession>A0A6A4GCQ7</accession>
<gene>
    <name evidence="2" type="ORF">BT96DRAFT_1009484</name>
</gene>
<name>A0A6A4GCQ7_9AGAR</name>
<proteinExistence type="predicted"/>
<feature type="compositionally biased region" description="Acidic residues" evidence="1">
    <location>
        <begin position="36"/>
        <end position="63"/>
    </location>
</feature>
<protein>
    <submittedName>
        <fullName evidence="2">Uncharacterized protein</fullName>
    </submittedName>
</protein>